<dbReference type="NCBIfam" id="TIGR00546">
    <property type="entry name" value="lnt"/>
    <property type="match status" value="1"/>
</dbReference>
<comment type="similarity">
    <text evidence="2 9">Belongs to the CN hydrolase family. Apolipoprotein N-acyltransferase subfamily.</text>
</comment>
<name>A0AAX4HMN4_9BACT</name>
<feature type="transmembrane region" description="Helical" evidence="9">
    <location>
        <begin position="490"/>
        <end position="509"/>
    </location>
</feature>
<feature type="transmembrane region" description="Helical" evidence="9">
    <location>
        <begin position="156"/>
        <end position="178"/>
    </location>
</feature>
<dbReference type="GO" id="GO:0016410">
    <property type="term" value="F:N-acyltransferase activity"/>
    <property type="evidence" value="ECO:0007669"/>
    <property type="project" value="UniProtKB-UniRule"/>
</dbReference>
<dbReference type="Pfam" id="PF00795">
    <property type="entry name" value="CN_hydrolase"/>
    <property type="match status" value="1"/>
</dbReference>
<evidence type="ECO:0000259" key="10">
    <source>
        <dbReference type="PROSITE" id="PS50263"/>
    </source>
</evidence>
<evidence type="ECO:0000256" key="7">
    <source>
        <dbReference type="ARBA" id="ARBA00023136"/>
    </source>
</evidence>
<dbReference type="Gene3D" id="3.60.110.10">
    <property type="entry name" value="Carbon-nitrogen hydrolase"/>
    <property type="match status" value="1"/>
</dbReference>
<evidence type="ECO:0000313" key="11">
    <source>
        <dbReference type="EMBL" id="WPU64612.1"/>
    </source>
</evidence>
<dbReference type="GO" id="GO:0005886">
    <property type="term" value="C:plasma membrane"/>
    <property type="evidence" value="ECO:0007669"/>
    <property type="project" value="UniProtKB-SubCell"/>
</dbReference>
<dbReference type="SUPFAM" id="SSF56317">
    <property type="entry name" value="Carbon-nitrogen hydrolase"/>
    <property type="match status" value="1"/>
</dbReference>
<dbReference type="GO" id="GO:0042158">
    <property type="term" value="P:lipoprotein biosynthetic process"/>
    <property type="evidence" value="ECO:0007669"/>
    <property type="project" value="UniProtKB-UniRule"/>
</dbReference>
<dbReference type="InterPro" id="IPR004563">
    <property type="entry name" value="Apolipo_AcylTrfase"/>
</dbReference>
<dbReference type="Pfam" id="PF20154">
    <property type="entry name" value="LNT_N"/>
    <property type="match status" value="1"/>
</dbReference>
<keyword evidence="8 9" id="KW-0012">Acyltransferase</keyword>
<keyword evidence="3 9" id="KW-1003">Cell membrane</keyword>
<keyword evidence="7 9" id="KW-0472">Membrane</keyword>
<feature type="transmembrane region" description="Helical" evidence="9">
    <location>
        <begin position="190"/>
        <end position="210"/>
    </location>
</feature>
<evidence type="ECO:0000256" key="9">
    <source>
        <dbReference type="HAMAP-Rule" id="MF_01148"/>
    </source>
</evidence>
<feature type="transmembrane region" description="Helical" evidence="9">
    <location>
        <begin position="31"/>
        <end position="49"/>
    </location>
</feature>
<protein>
    <recommendedName>
        <fullName evidence="9">Apolipoprotein N-acyltransferase</fullName>
        <shortName evidence="9">ALP N-acyltransferase</shortName>
        <ecNumber evidence="9">2.3.1.269</ecNumber>
    </recommendedName>
</protein>
<gene>
    <name evidence="9 11" type="primary">lnt</name>
    <name evidence="11" type="ORF">SOO65_18115</name>
</gene>
<comment type="catalytic activity">
    <reaction evidence="9">
        <text>N-terminal S-1,2-diacyl-sn-glyceryl-L-cysteinyl-[lipoprotein] + a glycerophospholipid = N-acyl-S-1,2-diacyl-sn-glyceryl-L-cysteinyl-[lipoprotein] + a 2-acyl-sn-glycero-3-phospholipid + H(+)</text>
        <dbReference type="Rhea" id="RHEA:48228"/>
        <dbReference type="Rhea" id="RHEA-COMP:14681"/>
        <dbReference type="Rhea" id="RHEA-COMP:14684"/>
        <dbReference type="ChEBI" id="CHEBI:15378"/>
        <dbReference type="ChEBI" id="CHEBI:136912"/>
        <dbReference type="ChEBI" id="CHEBI:140656"/>
        <dbReference type="ChEBI" id="CHEBI:140657"/>
        <dbReference type="ChEBI" id="CHEBI:140660"/>
        <dbReference type="EC" id="2.3.1.269"/>
    </reaction>
</comment>
<feature type="domain" description="CN hydrolase" evidence="10">
    <location>
        <begin position="224"/>
        <end position="479"/>
    </location>
</feature>
<dbReference type="KEGG" id="psti:SOO65_18115"/>
<evidence type="ECO:0000256" key="8">
    <source>
        <dbReference type="ARBA" id="ARBA00023315"/>
    </source>
</evidence>
<evidence type="ECO:0000313" key="12">
    <source>
        <dbReference type="Proteomes" id="UP001324634"/>
    </source>
</evidence>
<dbReference type="RefSeq" id="WP_321393718.1">
    <property type="nucleotide sequence ID" value="NZ_CP139487.1"/>
</dbReference>
<comment type="function">
    <text evidence="9">Catalyzes the phospholipid dependent N-acylation of the N-terminal cysteine of apolipoprotein, the last step in lipoprotein maturation.</text>
</comment>
<organism evidence="11 12">
    <name type="scientific">Peredibacter starrii</name>
    <dbReference type="NCBI Taxonomy" id="28202"/>
    <lineage>
        <taxon>Bacteria</taxon>
        <taxon>Pseudomonadati</taxon>
        <taxon>Bdellovibrionota</taxon>
        <taxon>Bacteriovoracia</taxon>
        <taxon>Bacteriovoracales</taxon>
        <taxon>Bacteriovoracaceae</taxon>
        <taxon>Peredibacter</taxon>
    </lineage>
</organism>
<keyword evidence="5 9" id="KW-0812">Transmembrane</keyword>
<dbReference type="PROSITE" id="PS50263">
    <property type="entry name" value="CN_HYDROLASE"/>
    <property type="match status" value="1"/>
</dbReference>
<sequence length="514" mass="58859">MKLKSLILSLSLTVVAGGLYALCYPSIFGDGWFPLLFLALPFFLWRLEVAPNVKSTLLHILAYNLGLNLVGYYWIPHTLREFGQLPWIISVLLGLLFSLILQPHWWLYAVWKRWRPDFQWYSQKGILITAFVMTIMERYFPQQFPSYAGSPWLNLAPYLGLAPILGVVAFSFMTYWVSLETFTQLALKKFRPQVWIALVAFVALNAISPLKDTLSDKTLPVRVVQANIGNFLKVSSEKGDENSYQSINKKYLDLSTVQNGFNPELIVWPETAYPNAFVGERTRLDFIFQDIMNITKAEMLVGGYDQDPTKSPFDFMETVFNSSVLMSDNKFKVAYHKNILIPFGETLPFGPFNRQIISIVPAVSLFARGEGTPLMETRTGYRFVTPICYEILESNYMRGLLNQWKETRFIVNHTNDSWYGDTAEPYQHLFLSKWRALEFQLPIVRSTNTGITSVIFPDGSESKRLEIGTEGTLDVNVPMGTGLSTPYQEYGVFPVVGIFLVLMLVTWFLERRKD</sequence>
<keyword evidence="4 9" id="KW-0808">Transferase</keyword>
<dbReference type="Proteomes" id="UP001324634">
    <property type="component" value="Chromosome"/>
</dbReference>
<comment type="subcellular location">
    <subcellularLocation>
        <location evidence="1 9">Cell membrane</location>
        <topology evidence="1 9">Multi-pass membrane protein</topology>
    </subcellularLocation>
</comment>
<evidence type="ECO:0000256" key="5">
    <source>
        <dbReference type="ARBA" id="ARBA00022692"/>
    </source>
</evidence>
<feature type="transmembrane region" description="Helical" evidence="9">
    <location>
        <begin position="87"/>
        <end position="108"/>
    </location>
</feature>
<keyword evidence="12" id="KW-1185">Reference proteome</keyword>
<feature type="transmembrane region" description="Helical" evidence="9">
    <location>
        <begin position="120"/>
        <end position="136"/>
    </location>
</feature>
<dbReference type="EMBL" id="CP139487">
    <property type="protein sequence ID" value="WPU64612.1"/>
    <property type="molecule type" value="Genomic_DNA"/>
</dbReference>
<evidence type="ECO:0000256" key="6">
    <source>
        <dbReference type="ARBA" id="ARBA00022989"/>
    </source>
</evidence>
<dbReference type="InterPro" id="IPR036526">
    <property type="entry name" value="C-N_Hydrolase_sf"/>
</dbReference>
<evidence type="ECO:0000256" key="4">
    <source>
        <dbReference type="ARBA" id="ARBA00022679"/>
    </source>
</evidence>
<evidence type="ECO:0000256" key="2">
    <source>
        <dbReference type="ARBA" id="ARBA00010065"/>
    </source>
</evidence>
<evidence type="ECO:0000256" key="1">
    <source>
        <dbReference type="ARBA" id="ARBA00004651"/>
    </source>
</evidence>
<dbReference type="CDD" id="cd07571">
    <property type="entry name" value="ALP_N-acyl_transferase"/>
    <property type="match status" value="1"/>
</dbReference>
<dbReference type="HAMAP" id="MF_01148">
    <property type="entry name" value="Lnt"/>
    <property type="match status" value="1"/>
</dbReference>
<reference evidence="11 12" key="1">
    <citation type="submission" date="2023-11" db="EMBL/GenBank/DDBJ databases">
        <title>Peredibacter starrii A3.12.</title>
        <authorList>
            <person name="Mitchell R.J."/>
        </authorList>
    </citation>
    <scope>NUCLEOTIDE SEQUENCE [LARGE SCALE GENOMIC DNA]</scope>
    <source>
        <strain evidence="11 12">A3.12</strain>
    </source>
</reference>
<keyword evidence="6 9" id="KW-1133">Transmembrane helix</keyword>
<dbReference type="InterPro" id="IPR003010">
    <property type="entry name" value="C-N_Hydrolase"/>
</dbReference>
<feature type="transmembrane region" description="Helical" evidence="9">
    <location>
        <begin position="56"/>
        <end position="75"/>
    </location>
</feature>
<dbReference type="PANTHER" id="PTHR38686:SF1">
    <property type="entry name" value="APOLIPOPROTEIN N-ACYLTRANSFERASE"/>
    <property type="match status" value="1"/>
</dbReference>
<dbReference type="AlphaFoldDB" id="A0AAX4HMN4"/>
<comment type="pathway">
    <text evidence="9">Protein modification; lipoprotein biosynthesis (N-acyl transfer).</text>
</comment>
<proteinExistence type="inferred from homology"/>
<dbReference type="PANTHER" id="PTHR38686">
    <property type="entry name" value="APOLIPOPROTEIN N-ACYLTRANSFERASE"/>
    <property type="match status" value="1"/>
</dbReference>
<evidence type="ECO:0000256" key="3">
    <source>
        <dbReference type="ARBA" id="ARBA00022475"/>
    </source>
</evidence>
<dbReference type="EC" id="2.3.1.269" evidence="9"/>
<accession>A0AAX4HMN4</accession>
<dbReference type="InterPro" id="IPR045378">
    <property type="entry name" value="LNT_N"/>
</dbReference>